<keyword evidence="6" id="KW-0410">Iron transport</keyword>
<keyword evidence="9" id="KW-0479">Metal-binding</keyword>
<dbReference type="GO" id="GO:0008823">
    <property type="term" value="F:cupric reductase (NADH) activity"/>
    <property type="evidence" value="ECO:0000318"/>
    <property type="project" value="GO_Central"/>
</dbReference>
<dbReference type="KEGG" id="bfo:118403827"/>
<keyword evidence="16" id="KW-0406">Ion transport</keyword>
<evidence type="ECO:0000256" key="8">
    <source>
        <dbReference type="ARBA" id="ARBA00022692"/>
    </source>
</evidence>
<evidence type="ECO:0000256" key="14">
    <source>
        <dbReference type="ARBA" id="ARBA00023004"/>
    </source>
</evidence>
<evidence type="ECO:0000256" key="11">
    <source>
        <dbReference type="ARBA" id="ARBA00022827"/>
    </source>
</evidence>
<organism evidence="23 24">
    <name type="scientific">Branchiostoma floridae</name>
    <name type="common">Florida lancelet</name>
    <name type="synonym">Amphioxus</name>
    <dbReference type="NCBI Taxonomy" id="7739"/>
    <lineage>
        <taxon>Eukaryota</taxon>
        <taxon>Metazoa</taxon>
        <taxon>Chordata</taxon>
        <taxon>Cephalochordata</taxon>
        <taxon>Leptocardii</taxon>
        <taxon>Amphioxiformes</taxon>
        <taxon>Branchiostomatidae</taxon>
        <taxon>Branchiostoma</taxon>
    </lineage>
</organism>
<feature type="domain" description="Ferric oxidoreductase" evidence="21">
    <location>
        <begin position="266"/>
        <end position="405"/>
    </location>
</feature>
<comment type="similarity">
    <text evidence="4">Belongs to the STEAP family.</text>
</comment>
<evidence type="ECO:0000256" key="17">
    <source>
        <dbReference type="ARBA" id="ARBA00023136"/>
    </source>
</evidence>
<proteinExistence type="inferred from homology"/>
<evidence type="ECO:0000313" key="23">
    <source>
        <dbReference type="Proteomes" id="UP000001554"/>
    </source>
</evidence>
<name>A0A9J7KH15_BRAFL</name>
<dbReference type="Proteomes" id="UP000001554">
    <property type="component" value="Chromosome 16"/>
</dbReference>
<keyword evidence="5" id="KW-0813">Transport</keyword>
<keyword evidence="14" id="KW-0408">Iron</keyword>
<evidence type="ECO:0000256" key="7">
    <source>
        <dbReference type="ARBA" id="ARBA00022630"/>
    </source>
</evidence>
<dbReference type="FunFam" id="3.40.50.720:FF:000051">
    <property type="entry name" value="STEAP2 metalloreductase"/>
    <property type="match status" value="1"/>
</dbReference>
<keyword evidence="10" id="KW-0967">Endosome</keyword>
<dbReference type="GO" id="GO:0046872">
    <property type="term" value="F:metal ion binding"/>
    <property type="evidence" value="ECO:0007669"/>
    <property type="project" value="UniProtKB-KW"/>
</dbReference>
<evidence type="ECO:0000256" key="9">
    <source>
        <dbReference type="ARBA" id="ARBA00022723"/>
    </source>
</evidence>
<evidence type="ECO:0000256" key="20">
    <source>
        <dbReference type="SAM" id="Phobius"/>
    </source>
</evidence>
<keyword evidence="11" id="KW-0274">FAD</keyword>
<accession>A0A9J7KH15</accession>
<keyword evidence="8 20" id="KW-0812">Transmembrane</keyword>
<feature type="transmembrane region" description="Helical" evidence="20">
    <location>
        <begin position="309"/>
        <end position="326"/>
    </location>
</feature>
<feature type="transmembrane region" description="Helical" evidence="20">
    <location>
        <begin position="400"/>
        <end position="424"/>
    </location>
</feature>
<dbReference type="GeneID" id="118403827"/>
<dbReference type="GO" id="GO:0015677">
    <property type="term" value="P:copper ion import"/>
    <property type="evidence" value="ECO:0000318"/>
    <property type="project" value="GO_Central"/>
</dbReference>
<keyword evidence="23" id="KW-1185">Reference proteome</keyword>
<dbReference type="PANTHER" id="PTHR14239">
    <property type="entry name" value="DUDULIN-RELATED"/>
    <property type="match status" value="1"/>
</dbReference>
<feature type="transmembrane region" description="Helical" evidence="20">
    <location>
        <begin position="430"/>
        <end position="454"/>
    </location>
</feature>
<evidence type="ECO:0000256" key="5">
    <source>
        <dbReference type="ARBA" id="ARBA00022448"/>
    </source>
</evidence>
<feature type="transmembrane region" description="Helical" evidence="20">
    <location>
        <begin position="360"/>
        <end position="379"/>
    </location>
</feature>
<keyword evidence="7" id="KW-0285">Flavoprotein</keyword>
<reference evidence="23" key="1">
    <citation type="journal article" date="2020" name="Nat. Ecol. Evol.">
        <title>Deeply conserved synteny resolves early events in vertebrate evolution.</title>
        <authorList>
            <person name="Simakov O."/>
            <person name="Marletaz F."/>
            <person name="Yue J.X."/>
            <person name="O'Connell B."/>
            <person name="Jenkins J."/>
            <person name="Brandt A."/>
            <person name="Calef R."/>
            <person name="Tung C.H."/>
            <person name="Huang T.K."/>
            <person name="Schmutz J."/>
            <person name="Satoh N."/>
            <person name="Yu J.K."/>
            <person name="Putnam N.H."/>
            <person name="Green R.E."/>
            <person name="Rokhsar D.S."/>
        </authorList>
    </citation>
    <scope>NUCLEOTIDE SEQUENCE [LARGE SCALE GENOMIC DNA]</scope>
    <source>
        <strain evidence="23">S238N-H82</strain>
    </source>
</reference>
<keyword evidence="15" id="KW-0186">Copper</keyword>
<dbReference type="PANTHER" id="PTHR14239:SF0">
    <property type="entry name" value="F420-DEPENDENT NADP REDUCTASE"/>
    <property type="match status" value="1"/>
</dbReference>
<comment type="catalytic activity">
    <reaction evidence="19">
        <text>2 Fe(2+) + NADP(+) + H(+) = 2 Fe(3+) + NADPH</text>
        <dbReference type="Rhea" id="RHEA:71767"/>
        <dbReference type="ChEBI" id="CHEBI:15378"/>
        <dbReference type="ChEBI" id="CHEBI:29033"/>
        <dbReference type="ChEBI" id="CHEBI:29034"/>
        <dbReference type="ChEBI" id="CHEBI:57783"/>
        <dbReference type="ChEBI" id="CHEBI:58349"/>
    </reaction>
    <physiologicalReaction direction="right-to-left" evidence="19">
        <dbReference type="Rhea" id="RHEA:71769"/>
    </physiologicalReaction>
</comment>
<evidence type="ECO:0000259" key="21">
    <source>
        <dbReference type="Pfam" id="PF01794"/>
    </source>
</evidence>
<dbReference type="OrthoDB" id="550646at2759"/>
<dbReference type="Gene3D" id="3.40.50.720">
    <property type="entry name" value="NAD(P)-binding Rossmann-like Domain"/>
    <property type="match status" value="1"/>
</dbReference>
<dbReference type="InterPro" id="IPR051267">
    <property type="entry name" value="STEAP_metalloreductase"/>
</dbReference>
<evidence type="ECO:0000256" key="2">
    <source>
        <dbReference type="ARBA" id="ARBA00001974"/>
    </source>
</evidence>
<evidence type="ECO:0000256" key="19">
    <source>
        <dbReference type="ARBA" id="ARBA00049387"/>
    </source>
</evidence>
<feature type="transmembrane region" description="Helical" evidence="20">
    <location>
        <begin position="217"/>
        <end position="235"/>
    </location>
</feature>
<dbReference type="RefSeq" id="XP_035658573.1">
    <property type="nucleotide sequence ID" value="XM_035802680.1"/>
</dbReference>
<feature type="domain" description="Pyrroline-5-carboxylate reductase catalytic N-terminal" evidence="22">
    <location>
        <begin position="37"/>
        <end position="122"/>
    </location>
</feature>
<evidence type="ECO:0000259" key="22">
    <source>
        <dbReference type="Pfam" id="PF03807"/>
    </source>
</evidence>
<dbReference type="Pfam" id="PF03807">
    <property type="entry name" value="F420_oxidored"/>
    <property type="match status" value="1"/>
</dbReference>
<evidence type="ECO:0000256" key="1">
    <source>
        <dbReference type="ARBA" id="ARBA00001970"/>
    </source>
</evidence>
<evidence type="ECO:0000313" key="24">
    <source>
        <dbReference type="RefSeq" id="XP_035658573.1"/>
    </source>
</evidence>
<gene>
    <name evidence="24" type="primary">LOC118403827</name>
</gene>
<dbReference type="GO" id="GO:0006826">
    <property type="term" value="P:iron ion transport"/>
    <property type="evidence" value="ECO:0007669"/>
    <property type="project" value="UniProtKB-KW"/>
</dbReference>
<evidence type="ECO:0000256" key="13">
    <source>
        <dbReference type="ARBA" id="ARBA00023002"/>
    </source>
</evidence>
<evidence type="ECO:0000256" key="15">
    <source>
        <dbReference type="ARBA" id="ARBA00023008"/>
    </source>
</evidence>
<comment type="cofactor">
    <cofactor evidence="2">
        <name>FAD</name>
        <dbReference type="ChEBI" id="CHEBI:57692"/>
    </cofactor>
</comment>
<dbReference type="OMA" id="WTLQMGP"/>
<dbReference type="GO" id="GO:0005886">
    <property type="term" value="C:plasma membrane"/>
    <property type="evidence" value="ECO:0000318"/>
    <property type="project" value="GO_Central"/>
</dbReference>
<protein>
    <submittedName>
        <fullName evidence="24">Metalloreductase STEAP4-like</fullName>
    </submittedName>
</protein>
<sequence length="488" mass="54006">MEKDSKTISGDTEVKTKDGFLLSEVQEGSSKSSRPTLAILGSGDYSRSLAERLVRSGFPVVVGSRDPDRNRRLFPQGAEVTTRHAAVSQADLVFVAVHRENYPDLQADREALADKILIDVSNSTKIRKGESNAEYLAKLFPASTVVKAFNVVSAWTLSSGLSGGSKEVFVSSDDHEARQTVMQLAKEMGFAPVDYGSLLASREIEAIPLRLLPSWHLALKMSFGAFVFLLLYTLYRGIVFKAIDGQPDIPFQHIPVHYCNRALAGTAITILSFVYFPGVLASFVQLYNGTKYRRFPGWLDKWLLARKQLGLLCLFVASIHACLSLLEFSPAYYGRHFDKTTVTADGGVVFGQMRWSGETFLLFGALAFFLMVVLGVSSIPSVTNAMNWREFTFVQGKLGWVVLLLATTHMVIYGVDIFVSPFLFVSYTIAGFQITLILPAILILLKVVTLLPCVSSRVNRIRRGWERKVPGREETPNDGCQGDEMTSL</sequence>
<dbReference type="InterPro" id="IPR028939">
    <property type="entry name" value="P5C_Rdtase_cat_N"/>
</dbReference>
<evidence type="ECO:0000256" key="12">
    <source>
        <dbReference type="ARBA" id="ARBA00022989"/>
    </source>
</evidence>
<evidence type="ECO:0000256" key="16">
    <source>
        <dbReference type="ARBA" id="ARBA00023065"/>
    </source>
</evidence>
<comment type="catalytic activity">
    <reaction evidence="18">
        <text>2 Cu(+) + NADP(+) + H(+) = 2 Cu(2+) + NADPH</text>
        <dbReference type="Rhea" id="RHEA:71771"/>
        <dbReference type="ChEBI" id="CHEBI:15378"/>
        <dbReference type="ChEBI" id="CHEBI:29036"/>
        <dbReference type="ChEBI" id="CHEBI:49552"/>
        <dbReference type="ChEBI" id="CHEBI:57783"/>
        <dbReference type="ChEBI" id="CHEBI:58349"/>
    </reaction>
    <physiologicalReaction direction="right-to-left" evidence="18">
        <dbReference type="Rhea" id="RHEA:71773"/>
    </physiologicalReaction>
</comment>
<dbReference type="GO" id="GO:0052851">
    <property type="term" value="F:ferric-chelate reductase (NADPH) activity"/>
    <property type="evidence" value="ECO:0000318"/>
    <property type="project" value="GO_Central"/>
</dbReference>
<evidence type="ECO:0000256" key="6">
    <source>
        <dbReference type="ARBA" id="ARBA00022496"/>
    </source>
</evidence>
<evidence type="ECO:0000256" key="10">
    <source>
        <dbReference type="ARBA" id="ARBA00022753"/>
    </source>
</evidence>
<feature type="transmembrane region" description="Helical" evidence="20">
    <location>
        <begin position="262"/>
        <end position="288"/>
    </location>
</feature>
<evidence type="ECO:0000256" key="3">
    <source>
        <dbReference type="ARBA" id="ARBA00004337"/>
    </source>
</evidence>
<dbReference type="InterPro" id="IPR013130">
    <property type="entry name" value="Fe3_Rdtase_TM_dom"/>
</dbReference>
<dbReference type="AlphaFoldDB" id="A0A9J7KH15"/>
<dbReference type="SUPFAM" id="SSF51735">
    <property type="entry name" value="NAD(P)-binding Rossmann-fold domains"/>
    <property type="match status" value="1"/>
</dbReference>
<keyword evidence="17 20" id="KW-0472">Membrane</keyword>
<evidence type="ECO:0000256" key="18">
    <source>
        <dbReference type="ARBA" id="ARBA00048958"/>
    </source>
</evidence>
<comment type="subcellular location">
    <subcellularLocation>
        <location evidence="3">Endosome membrane</location>
        <topology evidence="3">Multi-pass membrane protein</topology>
    </subcellularLocation>
</comment>
<evidence type="ECO:0000256" key="4">
    <source>
        <dbReference type="ARBA" id="ARBA00007729"/>
    </source>
</evidence>
<dbReference type="GO" id="GO:0010008">
    <property type="term" value="C:endosome membrane"/>
    <property type="evidence" value="ECO:0007669"/>
    <property type="project" value="UniProtKB-SubCell"/>
</dbReference>
<dbReference type="InterPro" id="IPR036291">
    <property type="entry name" value="NAD(P)-bd_dom_sf"/>
</dbReference>
<comment type="cofactor">
    <cofactor evidence="1">
        <name>heme b</name>
        <dbReference type="ChEBI" id="CHEBI:60344"/>
    </cofactor>
</comment>
<keyword evidence="13" id="KW-0560">Oxidoreductase</keyword>
<reference evidence="24" key="2">
    <citation type="submission" date="2025-08" db="UniProtKB">
        <authorList>
            <consortium name="RefSeq"/>
        </authorList>
    </citation>
    <scope>IDENTIFICATION</scope>
    <source>
        <strain evidence="24">S238N-H82</strain>
        <tissue evidence="24">Testes</tissue>
    </source>
</reference>
<dbReference type="GO" id="GO:0005768">
    <property type="term" value="C:endosome"/>
    <property type="evidence" value="ECO:0000318"/>
    <property type="project" value="GO_Central"/>
</dbReference>
<dbReference type="Pfam" id="PF01794">
    <property type="entry name" value="Ferric_reduct"/>
    <property type="match status" value="1"/>
</dbReference>
<keyword evidence="12 20" id="KW-1133">Transmembrane helix</keyword>